<dbReference type="PANTHER" id="PTHR10188">
    <property type="entry name" value="L-ASPARAGINASE"/>
    <property type="match status" value="1"/>
</dbReference>
<keyword evidence="2" id="KW-1185">Reference proteome</keyword>
<dbReference type="PANTHER" id="PTHR10188:SF6">
    <property type="entry name" value="N(4)-(BETA-N-ACETYLGLUCOSAMINYL)-L-ASPARAGINASE"/>
    <property type="match status" value="1"/>
</dbReference>
<gene>
    <name evidence="1" type="ORF">GCM10022422_31090</name>
</gene>
<dbReference type="Pfam" id="PF01112">
    <property type="entry name" value="Asparaginase_2"/>
    <property type="match status" value="1"/>
</dbReference>
<accession>A0ABP7FP08</accession>
<dbReference type="EMBL" id="BAABDT010000006">
    <property type="protein sequence ID" value="GAA3744728.1"/>
    <property type="molecule type" value="Genomic_DNA"/>
</dbReference>
<dbReference type="InterPro" id="IPR000246">
    <property type="entry name" value="Peptidase_T2"/>
</dbReference>
<organism evidence="1 2">
    <name type="scientific">Flavobacterium ginsengisoli</name>
    <dbReference type="NCBI Taxonomy" id="871694"/>
    <lineage>
        <taxon>Bacteria</taxon>
        <taxon>Pseudomonadati</taxon>
        <taxon>Bacteroidota</taxon>
        <taxon>Flavobacteriia</taxon>
        <taxon>Flavobacteriales</taxon>
        <taxon>Flavobacteriaceae</taxon>
        <taxon>Flavobacterium</taxon>
    </lineage>
</organism>
<dbReference type="Gene3D" id="3.60.20.30">
    <property type="entry name" value="(Glycosyl)asparaginase"/>
    <property type="match status" value="1"/>
</dbReference>
<name>A0ABP7FP08_9FLAO</name>
<reference evidence="2" key="1">
    <citation type="journal article" date="2019" name="Int. J. Syst. Evol. Microbiol.">
        <title>The Global Catalogue of Microorganisms (GCM) 10K type strain sequencing project: providing services to taxonomists for standard genome sequencing and annotation.</title>
        <authorList>
            <consortium name="The Broad Institute Genomics Platform"/>
            <consortium name="The Broad Institute Genome Sequencing Center for Infectious Disease"/>
            <person name="Wu L."/>
            <person name="Ma J."/>
        </authorList>
    </citation>
    <scope>NUCLEOTIDE SEQUENCE [LARGE SCALE GENOMIC DNA]</scope>
    <source>
        <strain evidence="2">JCM 17336</strain>
    </source>
</reference>
<dbReference type="CDD" id="cd04513">
    <property type="entry name" value="Glycosylasparaginase"/>
    <property type="match status" value="1"/>
</dbReference>
<protein>
    <submittedName>
        <fullName evidence="1">N(4)-(Beta-N-acetylglucosaminyl)-L-asparaginase</fullName>
    </submittedName>
</protein>
<comment type="caution">
    <text evidence="1">The sequence shown here is derived from an EMBL/GenBank/DDBJ whole genome shotgun (WGS) entry which is preliminary data.</text>
</comment>
<dbReference type="Proteomes" id="UP001501367">
    <property type="component" value="Unassembled WGS sequence"/>
</dbReference>
<evidence type="ECO:0000313" key="1">
    <source>
        <dbReference type="EMBL" id="GAA3744728.1"/>
    </source>
</evidence>
<dbReference type="SUPFAM" id="SSF56235">
    <property type="entry name" value="N-terminal nucleophile aminohydrolases (Ntn hydrolases)"/>
    <property type="match status" value="1"/>
</dbReference>
<proteinExistence type="predicted"/>
<evidence type="ECO:0000313" key="2">
    <source>
        <dbReference type="Proteomes" id="UP001501367"/>
    </source>
</evidence>
<dbReference type="InterPro" id="IPR029055">
    <property type="entry name" value="Ntn_hydrolases_N"/>
</dbReference>
<sequence length="351" mass="38572">MFLKVELKPKDMSNRRDFIKKTTLGTLAISSVLGVSGFAANHENEETAEPKEKKQTKPIIISTWNHGLPANKESWKNLKEGKSALDAIEAGMKIPEADPTIRSVGYGGYPDREGKVTLDACIMDHNSNCGSVCFLQGIMHPISVAKRVLQNTPHVMLAGQGALQFALSEGFKEENLLTPESEKDWKKWLEDSKYKPVINIENHDTISMLMLDQDGNLSGGCTTSGAAWKMHGRVGDSPIIGAGLFLDNEVGAAAATGLGEAVIRTAGSAMVVELMRQGKSPYDACKEITERIYNKHKNHKDMEYLQVGFIALNKNGEYAGYSLRSGFNFAVSDDAKGHRMEDAKFKMSWDK</sequence>